<dbReference type="SUPFAM" id="SSF52047">
    <property type="entry name" value="RNI-like"/>
    <property type="match status" value="1"/>
</dbReference>
<dbReference type="PANTHER" id="PTHR48051:SF1">
    <property type="entry name" value="RAS SUPPRESSOR PROTEIN 1"/>
    <property type="match status" value="1"/>
</dbReference>
<reference evidence="4 5" key="1">
    <citation type="submission" date="2020-03" db="EMBL/GenBank/DDBJ databases">
        <title>Genomic Encyclopedia of Type Strains, Phase IV (KMG-IV): sequencing the most valuable type-strain genomes for metagenomic binning, comparative biology and taxonomic classification.</title>
        <authorList>
            <person name="Goeker M."/>
        </authorList>
    </citation>
    <scope>NUCLEOTIDE SEQUENCE [LARGE SCALE GENOMIC DNA]</scope>
    <source>
        <strain evidence="4 5">DSM 101599</strain>
    </source>
</reference>
<keyword evidence="5" id="KW-1185">Reference proteome</keyword>
<feature type="chain" id="PRO_5046167878" evidence="3">
    <location>
        <begin position="24"/>
        <end position="305"/>
    </location>
</feature>
<accession>A0ABX0UCA4</accession>
<comment type="caution">
    <text evidence="4">The sequence shown here is derived from an EMBL/GenBank/DDBJ whole genome shotgun (WGS) entry which is preliminary data.</text>
</comment>
<evidence type="ECO:0000256" key="3">
    <source>
        <dbReference type="SAM" id="SignalP"/>
    </source>
</evidence>
<dbReference type="PROSITE" id="PS51450">
    <property type="entry name" value="LRR"/>
    <property type="match status" value="3"/>
</dbReference>
<feature type="signal peptide" evidence="3">
    <location>
        <begin position="1"/>
        <end position="23"/>
    </location>
</feature>
<dbReference type="Proteomes" id="UP000745859">
    <property type="component" value="Unassembled WGS sequence"/>
</dbReference>
<evidence type="ECO:0000313" key="5">
    <source>
        <dbReference type="Proteomes" id="UP000745859"/>
    </source>
</evidence>
<gene>
    <name evidence="4" type="ORF">FHR24_001126</name>
</gene>
<keyword evidence="2" id="KW-0677">Repeat</keyword>
<dbReference type="InterPro" id="IPR001611">
    <property type="entry name" value="Leu-rich_rpt"/>
</dbReference>
<dbReference type="EMBL" id="JAASQL010000001">
    <property type="protein sequence ID" value="NIJ44687.1"/>
    <property type="molecule type" value="Genomic_DNA"/>
</dbReference>
<dbReference type="SMART" id="SM00369">
    <property type="entry name" value="LRR_TYP"/>
    <property type="match status" value="5"/>
</dbReference>
<dbReference type="RefSeq" id="WP_167185152.1">
    <property type="nucleotide sequence ID" value="NZ_JAASQL010000001.1"/>
</dbReference>
<dbReference type="PANTHER" id="PTHR48051">
    <property type="match status" value="1"/>
</dbReference>
<proteinExistence type="predicted"/>
<dbReference type="Pfam" id="PF12799">
    <property type="entry name" value="LRR_4"/>
    <property type="match status" value="1"/>
</dbReference>
<keyword evidence="3" id="KW-0732">Signal</keyword>
<name>A0ABX0UCA4_9FLAO</name>
<dbReference type="PROSITE" id="PS51257">
    <property type="entry name" value="PROKAR_LIPOPROTEIN"/>
    <property type="match status" value="1"/>
</dbReference>
<dbReference type="Gene3D" id="3.80.10.10">
    <property type="entry name" value="Ribonuclease Inhibitor"/>
    <property type="match status" value="1"/>
</dbReference>
<dbReference type="InterPro" id="IPR050216">
    <property type="entry name" value="LRR_domain-containing"/>
</dbReference>
<protein>
    <submittedName>
        <fullName evidence="4">Leucine-rich repeat (LRR) protein</fullName>
    </submittedName>
</protein>
<evidence type="ECO:0000256" key="1">
    <source>
        <dbReference type="ARBA" id="ARBA00022614"/>
    </source>
</evidence>
<organism evidence="4 5">
    <name type="scientific">Wenyingzhuangia heitensis</name>
    <dbReference type="NCBI Taxonomy" id="1487859"/>
    <lineage>
        <taxon>Bacteria</taxon>
        <taxon>Pseudomonadati</taxon>
        <taxon>Bacteroidota</taxon>
        <taxon>Flavobacteriia</taxon>
        <taxon>Flavobacteriales</taxon>
        <taxon>Flavobacteriaceae</taxon>
        <taxon>Wenyingzhuangia</taxon>
    </lineage>
</organism>
<dbReference type="InterPro" id="IPR003591">
    <property type="entry name" value="Leu-rich_rpt_typical-subtyp"/>
</dbReference>
<dbReference type="InterPro" id="IPR032675">
    <property type="entry name" value="LRR_dom_sf"/>
</dbReference>
<evidence type="ECO:0000256" key="2">
    <source>
        <dbReference type="ARBA" id="ARBA00022737"/>
    </source>
</evidence>
<dbReference type="SMART" id="SM00364">
    <property type="entry name" value="LRR_BAC"/>
    <property type="match status" value="5"/>
</dbReference>
<keyword evidence="1" id="KW-0433">Leucine-rich repeat</keyword>
<sequence length="305" mass="35664">MKKNYFLLSFILVLFLMSCQTSKTFYGTTHFNLKETKNVYRLDLSEYQKEINLTRFLDLRMLNLSNIYDIKQLDQILKSIANPNQLRVLILNNNHLSILPRSIVRFKGLKQLSLQNNPELNLENSFKTLSCLSLDYLDLQYNRLTKIPPEIKLLKTLKEVNLSNNNLSNNNLFYNLCDLPALRSLWLRNNNISSLNTNLNKMDQLVNLYLENNQLKEIPSNLTGLKSLRVLHLSFNKFEELPENLQDIPKLILLHIDHCNIKSISKTFNSRTISVKGLVINNNDLSKEQINTWKSVFKNNFLLIF</sequence>
<dbReference type="InterPro" id="IPR025875">
    <property type="entry name" value="Leu-rich_rpt_4"/>
</dbReference>
<dbReference type="Pfam" id="PF00560">
    <property type="entry name" value="LRR_1"/>
    <property type="match status" value="2"/>
</dbReference>
<evidence type="ECO:0000313" key="4">
    <source>
        <dbReference type="EMBL" id="NIJ44687.1"/>
    </source>
</evidence>